<feature type="transmembrane region" description="Helical" evidence="8">
    <location>
        <begin position="438"/>
        <end position="459"/>
    </location>
</feature>
<dbReference type="InterPro" id="IPR036259">
    <property type="entry name" value="MFS_trans_sf"/>
</dbReference>
<evidence type="ECO:0000313" key="10">
    <source>
        <dbReference type="EMBL" id="CRL28685.1"/>
    </source>
</evidence>
<gene>
    <name evidence="10" type="ORF">PCAMFM013_S029g000101</name>
</gene>
<dbReference type="PANTHER" id="PTHR48022:SF77">
    <property type="entry name" value="MAJOR FACILITATOR SUPERFAMILY (MFS) PROFILE DOMAIN-CONTAINING PROTEIN"/>
    <property type="match status" value="1"/>
</dbReference>
<evidence type="ECO:0000256" key="2">
    <source>
        <dbReference type="ARBA" id="ARBA00010992"/>
    </source>
</evidence>
<dbReference type="PANTHER" id="PTHR48022">
    <property type="entry name" value="PLASTIDIC GLUCOSE TRANSPORTER 4"/>
    <property type="match status" value="1"/>
</dbReference>
<dbReference type="GO" id="GO:0016020">
    <property type="term" value="C:membrane"/>
    <property type="evidence" value="ECO:0007669"/>
    <property type="project" value="UniProtKB-SubCell"/>
</dbReference>
<dbReference type="InterPro" id="IPR003663">
    <property type="entry name" value="Sugar/inositol_transpt"/>
</dbReference>
<feature type="domain" description="Major facilitator superfamily (MFS) profile" evidence="9">
    <location>
        <begin position="19"/>
        <end position="463"/>
    </location>
</feature>
<dbReference type="Gene3D" id="1.20.1250.20">
    <property type="entry name" value="MFS general substrate transporter like domains"/>
    <property type="match status" value="1"/>
</dbReference>
<dbReference type="InterPro" id="IPR005829">
    <property type="entry name" value="Sugar_transporter_CS"/>
</dbReference>
<evidence type="ECO:0000256" key="6">
    <source>
        <dbReference type="ARBA" id="ARBA00023136"/>
    </source>
</evidence>
<evidence type="ECO:0000256" key="3">
    <source>
        <dbReference type="ARBA" id="ARBA00022448"/>
    </source>
</evidence>
<feature type="transmembrane region" description="Helical" evidence="8">
    <location>
        <begin position="95"/>
        <end position="120"/>
    </location>
</feature>
<dbReference type="AlphaFoldDB" id="A0A0G4PQK4"/>
<proteinExistence type="inferred from homology"/>
<evidence type="ECO:0000259" key="9">
    <source>
        <dbReference type="PROSITE" id="PS50850"/>
    </source>
</evidence>
<evidence type="ECO:0000256" key="8">
    <source>
        <dbReference type="SAM" id="Phobius"/>
    </source>
</evidence>
<name>A0A0G4PQK4_PENC3</name>
<keyword evidence="6 8" id="KW-0472">Membrane</keyword>
<evidence type="ECO:0000256" key="7">
    <source>
        <dbReference type="RuleBase" id="RU003346"/>
    </source>
</evidence>
<comment type="subcellular location">
    <subcellularLocation>
        <location evidence="1">Membrane</location>
        <topology evidence="1">Multi-pass membrane protein</topology>
    </subcellularLocation>
</comment>
<comment type="similarity">
    <text evidence="2 7">Belongs to the major facilitator superfamily. Sugar transporter (TC 2.A.1.1) family.</text>
</comment>
<feature type="transmembrane region" description="Helical" evidence="8">
    <location>
        <begin position="337"/>
        <end position="357"/>
    </location>
</feature>
<dbReference type="EMBL" id="HG793162">
    <property type="protein sequence ID" value="CRL28685.1"/>
    <property type="molecule type" value="Genomic_DNA"/>
</dbReference>
<dbReference type="PRINTS" id="PR00171">
    <property type="entry name" value="SUGRTRNSPORT"/>
</dbReference>
<dbReference type="PROSITE" id="PS50850">
    <property type="entry name" value="MFS"/>
    <property type="match status" value="1"/>
</dbReference>
<keyword evidence="5 8" id="KW-1133">Transmembrane helix</keyword>
<dbReference type="FunFam" id="1.20.1250.20:FF:000078">
    <property type="entry name" value="MFS maltose transporter, putative"/>
    <property type="match status" value="1"/>
</dbReference>
<feature type="transmembrane region" description="Helical" evidence="8">
    <location>
        <begin position="126"/>
        <end position="143"/>
    </location>
</feature>
<feature type="transmembrane region" description="Helical" evidence="8">
    <location>
        <begin position="17"/>
        <end position="39"/>
    </location>
</feature>
<keyword evidence="3 7" id="KW-0813">Transport</keyword>
<feature type="transmembrane region" description="Helical" evidence="8">
    <location>
        <begin position="59"/>
        <end position="83"/>
    </location>
</feature>
<dbReference type="GO" id="GO:0005351">
    <property type="term" value="F:carbohydrate:proton symporter activity"/>
    <property type="evidence" value="ECO:0007669"/>
    <property type="project" value="TreeGrafter"/>
</dbReference>
<protein>
    <submittedName>
        <fullName evidence="10">Sugar/inositol transporter</fullName>
    </submittedName>
</protein>
<reference evidence="10 11" key="1">
    <citation type="journal article" date="2014" name="Nat. Commun.">
        <title>Multiple recent horizontal transfers of a large genomic region in cheese making fungi.</title>
        <authorList>
            <person name="Cheeseman K."/>
            <person name="Ropars J."/>
            <person name="Renault P."/>
            <person name="Dupont J."/>
            <person name="Gouzy J."/>
            <person name="Branca A."/>
            <person name="Abraham A.L."/>
            <person name="Ceppi M."/>
            <person name="Conseiller E."/>
            <person name="Debuchy R."/>
            <person name="Malagnac F."/>
            <person name="Goarin A."/>
            <person name="Silar P."/>
            <person name="Lacoste S."/>
            <person name="Sallet E."/>
            <person name="Bensimon A."/>
            <person name="Giraud T."/>
            <person name="Brygoo Y."/>
        </authorList>
    </citation>
    <scope>NUCLEOTIDE SEQUENCE [LARGE SCALE GENOMIC DNA]</scope>
    <source>
        <strain evidence="11">FM 013</strain>
    </source>
</reference>
<keyword evidence="11" id="KW-1185">Reference proteome</keyword>
<evidence type="ECO:0000256" key="4">
    <source>
        <dbReference type="ARBA" id="ARBA00022692"/>
    </source>
</evidence>
<feature type="transmembrane region" description="Helical" evidence="8">
    <location>
        <begin position="313"/>
        <end position="330"/>
    </location>
</feature>
<feature type="transmembrane region" description="Helical" evidence="8">
    <location>
        <begin position="408"/>
        <end position="432"/>
    </location>
</feature>
<dbReference type="NCBIfam" id="TIGR00879">
    <property type="entry name" value="SP"/>
    <property type="match status" value="1"/>
</dbReference>
<keyword evidence="4 8" id="KW-0812">Transmembrane</keyword>
<dbReference type="SUPFAM" id="SSF103473">
    <property type="entry name" value="MFS general substrate transporter"/>
    <property type="match status" value="1"/>
</dbReference>
<accession>A0A0G4PQK4</accession>
<dbReference type="Proteomes" id="UP000053732">
    <property type="component" value="Unassembled WGS sequence"/>
</dbReference>
<feature type="transmembrane region" description="Helical" evidence="8">
    <location>
        <begin position="369"/>
        <end position="396"/>
    </location>
</feature>
<evidence type="ECO:0000256" key="1">
    <source>
        <dbReference type="ARBA" id="ARBA00004141"/>
    </source>
</evidence>
<dbReference type="InterPro" id="IPR020846">
    <property type="entry name" value="MFS_dom"/>
</dbReference>
<sequence>MAILNIDLDWQRHKWPLFYCFVSLFGAFCYGYDTIYYTGIQGMEPFIHDYGTKTQYGTYVLETTFLSVTASVIYAGEFCGALMTAPINDAWGRKAVFYSASICIIAGAIIQVCSFGIYGAFCAGRVLIGLGIGQFTATCLIYINEVAPAEIRGPALMSFQFMQSISQFIGACITQGTQSIDSPSSYRIPMGLLMVLPGIMIILLPFIPESPVWCVSKSRYEAAEAALRKIYRMQDYNPAQDLRLIQEQVDKEREMESESSWSSLFKDPIERRKLLYSCGAMFVQQINGIQFWYTYGVVFAQSIGVGEPFTINTIIYVLQIITVGVSVAFGNKLQRRTNLLVCTIGMLCSLVAVGGLGTTRQGGSFTQSVGIAIVVFTYINIVFFNFSIGTLSYTISSEMAVGRNRNKITACAMGVFFFTVWMITFVCPYIYYSANLGPMLGFIFGGTSLICLLYIWFCVGETTGRTNNDISQLFNEKVPVRQWKNHVLEQEYGAEEDMKTSSIQEIEHPV</sequence>
<dbReference type="STRING" id="1429867.A0A0G4PQK4"/>
<dbReference type="InterPro" id="IPR005828">
    <property type="entry name" value="MFS_sugar_transport-like"/>
</dbReference>
<dbReference type="Pfam" id="PF00083">
    <property type="entry name" value="Sugar_tr"/>
    <property type="match status" value="1"/>
</dbReference>
<evidence type="ECO:0000313" key="11">
    <source>
        <dbReference type="Proteomes" id="UP000053732"/>
    </source>
</evidence>
<feature type="transmembrane region" description="Helical" evidence="8">
    <location>
        <begin position="274"/>
        <end position="293"/>
    </location>
</feature>
<evidence type="ECO:0000256" key="5">
    <source>
        <dbReference type="ARBA" id="ARBA00022989"/>
    </source>
</evidence>
<organism evidence="10 11">
    <name type="scientific">Penicillium camemberti (strain FM 013)</name>
    <dbReference type="NCBI Taxonomy" id="1429867"/>
    <lineage>
        <taxon>Eukaryota</taxon>
        <taxon>Fungi</taxon>
        <taxon>Dikarya</taxon>
        <taxon>Ascomycota</taxon>
        <taxon>Pezizomycotina</taxon>
        <taxon>Eurotiomycetes</taxon>
        <taxon>Eurotiomycetidae</taxon>
        <taxon>Eurotiales</taxon>
        <taxon>Aspergillaceae</taxon>
        <taxon>Penicillium</taxon>
    </lineage>
</organism>
<dbReference type="PROSITE" id="PS00217">
    <property type="entry name" value="SUGAR_TRANSPORT_2"/>
    <property type="match status" value="1"/>
</dbReference>
<dbReference type="InterPro" id="IPR050360">
    <property type="entry name" value="MFS_Sugar_Transporters"/>
</dbReference>
<feature type="transmembrane region" description="Helical" evidence="8">
    <location>
        <begin position="188"/>
        <end position="207"/>
    </location>
</feature>